<evidence type="ECO:0000256" key="4">
    <source>
        <dbReference type="ARBA" id="ARBA00022683"/>
    </source>
</evidence>
<evidence type="ECO:0000256" key="5">
    <source>
        <dbReference type="ARBA" id="ARBA00022777"/>
    </source>
</evidence>
<name>A0A379C7H6_9PAST</name>
<dbReference type="Pfam" id="PF00367">
    <property type="entry name" value="PTS_EIIB"/>
    <property type="match status" value="1"/>
</dbReference>
<dbReference type="NCBIfam" id="TIGR00826">
    <property type="entry name" value="EIIB_glc"/>
    <property type="match status" value="1"/>
</dbReference>
<accession>A0A379C7H6</accession>
<feature type="domain" description="PTS EIIB type-1" evidence="7">
    <location>
        <begin position="28"/>
        <end position="104"/>
    </location>
</feature>
<dbReference type="CDD" id="cd00212">
    <property type="entry name" value="PTS_IIB_glc"/>
    <property type="match status" value="1"/>
</dbReference>
<feature type="active site" description="Phosphocysteine intermediate; for EIIB activity" evidence="6">
    <location>
        <position position="50"/>
    </location>
</feature>
<dbReference type="AlphaFoldDB" id="A0A379C7H6"/>
<evidence type="ECO:0000313" key="8">
    <source>
        <dbReference type="EMBL" id="SUB58171.1"/>
    </source>
</evidence>
<dbReference type="PROSITE" id="PS01035">
    <property type="entry name" value="PTS_EIIB_TYPE_1_CYS"/>
    <property type="match status" value="1"/>
</dbReference>
<proteinExistence type="predicted"/>
<keyword evidence="5" id="KW-0418">Kinase</keyword>
<evidence type="ECO:0000256" key="2">
    <source>
        <dbReference type="ARBA" id="ARBA00022597"/>
    </source>
</evidence>
<dbReference type="InterPro" id="IPR001996">
    <property type="entry name" value="PTS_IIB_1"/>
</dbReference>
<dbReference type="InterPro" id="IPR036878">
    <property type="entry name" value="Glu_permease_IIB"/>
</dbReference>
<evidence type="ECO:0000313" key="9">
    <source>
        <dbReference type="Proteomes" id="UP000255417"/>
    </source>
</evidence>
<keyword evidence="2" id="KW-0762">Sugar transport</keyword>
<dbReference type="Gene3D" id="3.30.1360.60">
    <property type="entry name" value="Glucose permease domain IIB"/>
    <property type="match status" value="1"/>
</dbReference>
<keyword evidence="9" id="KW-1185">Reference proteome</keyword>
<dbReference type="GO" id="GO:0009401">
    <property type="term" value="P:phosphoenolpyruvate-dependent sugar phosphotransferase system"/>
    <property type="evidence" value="ECO:0007669"/>
    <property type="project" value="UniProtKB-KW"/>
</dbReference>
<dbReference type="EMBL" id="UGTA01000001">
    <property type="protein sequence ID" value="SUB58171.1"/>
    <property type="molecule type" value="Genomic_DNA"/>
</dbReference>
<dbReference type="RefSeq" id="WP_115314698.1">
    <property type="nucleotide sequence ID" value="NZ_LWIF01000001.1"/>
</dbReference>
<dbReference type="PROSITE" id="PS51098">
    <property type="entry name" value="PTS_EIIB_TYPE_1"/>
    <property type="match status" value="1"/>
</dbReference>
<dbReference type="GO" id="GO:0016301">
    <property type="term" value="F:kinase activity"/>
    <property type="evidence" value="ECO:0007669"/>
    <property type="project" value="UniProtKB-KW"/>
</dbReference>
<dbReference type="GO" id="GO:0008982">
    <property type="term" value="F:protein-N(PI)-phosphohistidine-sugar phosphotransferase activity"/>
    <property type="evidence" value="ECO:0007669"/>
    <property type="project" value="InterPro"/>
</dbReference>
<dbReference type="Proteomes" id="UP000255417">
    <property type="component" value="Unassembled WGS sequence"/>
</dbReference>
<evidence type="ECO:0000256" key="6">
    <source>
        <dbReference type="PROSITE-ProRule" id="PRU00421"/>
    </source>
</evidence>
<evidence type="ECO:0000256" key="3">
    <source>
        <dbReference type="ARBA" id="ARBA00022679"/>
    </source>
</evidence>
<keyword evidence="4" id="KW-0598">Phosphotransferase system</keyword>
<dbReference type="GO" id="GO:0015764">
    <property type="term" value="P:N-acetylglucosamine transport"/>
    <property type="evidence" value="ECO:0007669"/>
    <property type="project" value="TreeGrafter"/>
</dbReference>
<dbReference type="GO" id="GO:0090563">
    <property type="term" value="F:protein-phosphocysteine-sugar phosphotransferase activity"/>
    <property type="evidence" value="ECO:0007669"/>
    <property type="project" value="TreeGrafter"/>
</dbReference>
<reference evidence="8 9" key="1">
    <citation type="submission" date="2018-06" db="EMBL/GenBank/DDBJ databases">
        <authorList>
            <consortium name="Pathogen Informatics"/>
            <person name="Doyle S."/>
        </authorList>
    </citation>
    <scope>NUCLEOTIDE SEQUENCE [LARGE SCALE GENOMIC DNA]</scope>
    <source>
        <strain evidence="8 9">NCTC12872</strain>
    </source>
</reference>
<dbReference type="PANTHER" id="PTHR30009">
    <property type="entry name" value="CYTOCHROME C-TYPE SYNTHESIS PROTEIN AND PTS TRANSMEMBRANE COMPONENT"/>
    <property type="match status" value="1"/>
</dbReference>
<sequence length="104" mass="11222">MGILDSLKNRCCTKKATTESSSSALSLEDKAEKFIEALGGSGNIEVLDTCITRLRLVLKDRSLVNKTRLNELGSKGNVKVGEFGLQVIIGSKAIPLAEVMRTKL</sequence>
<dbReference type="InterPro" id="IPR018113">
    <property type="entry name" value="PTrfase_EIIB_Cys"/>
</dbReference>
<organism evidence="8 9">
    <name type="scientific">Phocoenobacter uteri</name>
    <dbReference type="NCBI Taxonomy" id="146806"/>
    <lineage>
        <taxon>Bacteria</taxon>
        <taxon>Pseudomonadati</taxon>
        <taxon>Pseudomonadota</taxon>
        <taxon>Gammaproteobacteria</taxon>
        <taxon>Pasteurellales</taxon>
        <taxon>Pasteurellaceae</taxon>
        <taxon>Phocoenobacter</taxon>
    </lineage>
</organism>
<dbReference type="PANTHER" id="PTHR30009:SF4">
    <property type="entry name" value="PTS SYSTEM N-ACETYLGLUCOSAMINE-SPECIFIC EIICBA COMPONENT"/>
    <property type="match status" value="1"/>
</dbReference>
<dbReference type="InterPro" id="IPR050429">
    <property type="entry name" value="PTS_Glucose_EIICBA"/>
</dbReference>
<dbReference type="OrthoDB" id="5689537at2"/>
<gene>
    <name evidence="8" type="primary">glcB</name>
    <name evidence="8" type="ORF">NCTC12872_00121</name>
</gene>
<keyword evidence="1" id="KW-0813">Transport</keyword>
<keyword evidence="3" id="KW-0808">Transferase</keyword>
<evidence type="ECO:0000256" key="1">
    <source>
        <dbReference type="ARBA" id="ARBA00022448"/>
    </source>
</evidence>
<dbReference type="GO" id="GO:0005886">
    <property type="term" value="C:plasma membrane"/>
    <property type="evidence" value="ECO:0007669"/>
    <property type="project" value="TreeGrafter"/>
</dbReference>
<evidence type="ECO:0000259" key="7">
    <source>
        <dbReference type="PROSITE" id="PS51098"/>
    </source>
</evidence>
<dbReference type="SUPFAM" id="SSF55604">
    <property type="entry name" value="Glucose permease domain IIB"/>
    <property type="match status" value="1"/>
</dbReference>
<protein>
    <submittedName>
        <fullName evidence="8">EIICBA-Glc 2</fullName>
    </submittedName>
</protein>